<feature type="domain" description="Aminoacyl-transfer RNA synthetases class-II family profile" evidence="11">
    <location>
        <begin position="154"/>
        <end position="287"/>
    </location>
</feature>
<evidence type="ECO:0000256" key="9">
    <source>
        <dbReference type="ARBA" id="ARBA00031194"/>
    </source>
</evidence>
<dbReference type="InterPro" id="IPR036690">
    <property type="entry name" value="Fdx_antiC-bd_sf"/>
</dbReference>
<dbReference type="PANTHER" id="PTHR11538">
    <property type="entry name" value="PHENYLALANYL-TRNA SYNTHETASE"/>
    <property type="match status" value="1"/>
</dbReference>
<dbReference type="SUPFAM" id="SSF54991">
    <property type="entry name" value="Anticodon-binding domain of PheRS"/>
    <property type="match status" value="1"/>
</dbReference>
<evidence type="ECO:0000256" key="3">
    <source>
        <dbReference type="ARBA" id="ARBA00022598"/>
    </source>
</evidence>
<evidence type="ECO:0000256" key="10">
    <source>
        <dbReference type="ARBA" id="ARBA00049255"/>
    </source>
</evidence>
<dbReference type="Pfam" id="PF03147">
    <property type="entry name" value="FDX-ACB"/>
    <property type="match status" value="1"/>
</dbReference>
<dbReference type="GO" id="GO:0005737">
    <property type="term" value="C:cytoplasm"/>
    <property type="evidence" value="ECO:0007669"/>
    <property type="project" value="TreeGrafter"/>
</dbReference>
<dbReference type="GO" id="GO:0005524">
    <property type="term" value="F:ATP binding"/>
    <property type="evidence" value="ECO:0007669"/>
    <property type="project" value="UniProtKB-KW"/>
</dbReference>
<accession>A0A1G2RDT9</accession>
<keyword evidence="4" id="KW-0547">Nucleotide-binding</keyword>
<dbReference type="PROSITE" id="PS51447">
    <property type="entry name" value="FDX_ACB"/>
    <property type="match status" value="1"/>
</dbReference>
<dbReference type="STRING" id="1802457.A3F15_00585"/>
<proteinExistence type="inferred from homology"/>
<gene>
    <name evidence="13" type="ORF">A3F15_00585</name>
</gene>
<evidence type="ECO:0000256" key="1">
    <source>
        <dbReference type="ARBA" id="ARBA00008226"/>
    </source>
</evidence>
<comment type="similarity">
    <text evidence="1">Belongs to the class-II aminoacyl-tRNA synthetase family.</text>
</comment>
<comment type="catalytic activity">
    <reaction evidence="10">
        <text>tRNA(Phe) + L-phenylalanine + ATP = L-phenylalanyl-tRNA(Phe) + AMP + diphosphate + H(+)</text>
        <dbReference type="Rhea" id="RHEA:19413"/>
        <dbReference type="Rhea" id="RHEA-COMP:9668"/>
        <dbReference type="Rhea" id="RHEA-COMP:9699"/>
        <dbReference type="ChEBI" id="CHEBI:15378"/>
        <dbReference type="ChEBI" id="CHEBI:30616"/>
        <dbReference type="ChEBI" id="CHEBI:33019"/>
        <dbReference type="ChEBI" id="CHEBI:58095"/>
        <dbReference type="ChEBI" id="CHEBI:78442"/>
        <dbReference type="ChEBI" id="CHEBI:78531"/>
        <dbReference type="ChEBI" id="CHEBI:456215"/>
        <dbReference type="EC" id="6.1.1.20"/>
    </reaction>
</comment>
<dbReference type="EC" id="6.1.1.20" evidence="2"/>
<dbReference type="Gene3D" id="3.30.930.10">
    <property type="entry name" value="Bira Bifunctional Protein, Domain 2"/>
    <property type="match status" value="1"/>
</dbReference>
<evidence type="ECO:0000256" key="7">
    <source>
        <dbReference type="ARBA" id="ARBA00022946"/>
    </source>
</evidence>
<evidence type="ECO:0000313" key="14">
    <source>
        <dbReference type="Proteomes" id="UP000177078"/>
    </source>
</evidence>
<keyword evidence="8" id="KW-0030">Aminoacyl-tRNA synthetase</keyword>
<keyword evidence="5" id="KW-0067">ATP-binding</keyword>
<dbReference type="InterPro" id="IPR045864">
    <property type="entry name" value="aa-tRNA-synth_II/BPL/LPL"/>
</dbReference>
<feature type="domain" description="FDX-ACB" evidence="12">
    <location>
        <begin position="304"/>
        <end position="398"/>
    </location>
</feature>
<sequence>MINPLILGKNVQARDQDMRKKITADNSAEDVLMKELERRNDVQAERIKRLLKLPDLTKKNNSPVKILVDQIINLPRFKDFDLLDFSRIVTVEENFDILNTPVDHPSRRETDTYYLSDKYVLRTHTTVMWSPYLKESEVLDRLKTEGRVGALSTGIVFRKDEIDRKHFPAFHQIDGLYVAEKKREVITQKDLEEVEIDIAESIFGKDVKYRFLVDSFPFTDPSVQMEIEFNDEWLEVVGSGLVHPQVLKNFGLDPEIYNGWAFGFGVERLAMVKMGIPDIRVLWSEDPRITSQFKDINSRYKEVSKYPAISRDISFVIDKNINLNNYYEIVRDFAENLIEEVKLQDSYEDEKKFGKDKKSYTFRIVYRSPERTLTNEEVNGIQDKIYQKTKEELNAVLR</sequence>
<keyword evidence="7" id="KW-0809">Transit peptide</keyword>
<dbReference type="InterPro" id="IPR002319">
    <property type="entry name" value="Phenylalanyl-tRNA_Synthase"/>
</dbReference>
<organism evidence="13 14">
    <name type="scientific">Candidatus Wildermuthbacteria bacterium RIFCSPHIGHO2_12_FULL_40_12</name>
    <dbReference type="NCBI Taxonomy" id="1802457"/>
    <lineage>
        <taxon>Bacteria</taxon>
        <taxon>Candidatus Wildermuthiibacteriota</taxon>
    </lineage>
</organism>
<keyword evidence="3" id="KW-0436">Ligase</keyword>
<dbReference type="Gene3D" id="3.30.70.380">
    <property type="entry name" value="Ferrodoxin-fold anticodon-binding domain"/>
    <property type="match status" value="1"/>
</dbReference>
<dbReference type="InterPro" id="IPR006195">
    <property type="entry name" value="aa-tRNA-synth_II"/>
</dbReference>
<evidence type="ECO:0000259" key="12">
    <source>
        <dbReference type="PROSITE" id="PS51447"/>
    </source>
</evidence>
<dbReference type="GO" id="GO:0006432">
    <property type="term" value="P:phenylalanyl-tRNA aminoacylation"/>
    <property type="evidence" value="ECO:0007669"/>
    <property type="project" value="TreeGrafter"/>
</dbReference>
<evidence type="ECO:0000256" key="4">
    <source>
        <dbReference type="ARBA" id="ARBA00022741"/>
    </source>
</evidence>
<dbReference type="GO" id="GO:0000049">
    <property type="term" value="F:tRNA binding"/>
    <property type="evidence" value="ECO:0007669"/>
    <property type="project" value="InterPro"/>
</dbReference>
<evidence type="ECO:0000256" key="5">
    <source>
        <dbReference type="ARBA" id="ARBA00022840"/>
    </source>
</evidence>
<dbReference type="Proteomes" id="UP000177078">
    <property type="component" value="Unassembled WGS sequence"/>
</dbReference>
<dbReference type="GO" id="GO:0004826">
    <property type="term" value="F:phenylalanine-tRNA ligase activity"/>
    <property type="evidence" value="ECO:0007669"/>
    <property type="project" value="UniProtKB-EC"/>
</dbReference>
<comment type="caution">
    <text evidence="13">The sequence shown here is derived from an EMBL/GenBank/DDBJ whole genome shotgun (WGS) entry which is preliminary data.</text>
</comment>
<dbReference type="InterPro" id="IPR005121">
    <property type="entry name" value="Fdx_antiC-bd"/>
</dbReference>
<dbReference type="PANTHER" id="PTHR11538:SF41">
    <property type="entry name" value="PHENYLALANINE--TRNA LIGASE, MITOCHONDRIAL"/>
    <property type="match status" value="1"/>
</dbReference>
<evidence type="ECO:0000256" key="6">
    <source>
        <dbReference type="ARBA" id="ARBA00022917"/>
    </source>
</evidence>
<evidence type="ECO:0000313" key="13">
    <source>
        <dbReference type="EMBL" id="OHA71015.1"/>
    </source>
</evidence>
<reference evidence="13 14" key="1">
    <citation type="journal article" date="2016" name="Nat. Commun.">
        <title>Thousands of microbial genomes shed light on interconnected biogeochemical processes in an aquifer system.</title>
        <authorList>
            <person name="Anantharaman K."/>
            <person name="Brown C.T."/>
            <person name="Hug L.A."/>
            <person name="Sharon I."/>
            <person name="Castelle C.J."/>
            <person name="Probst A.J."/>
            <person name="Thomas B.C."/>
            <person name="Singh A."/>
            <person name="Wilkins M.J."/>
            <person name="Karaoz U."/>
            <person name="Brodie E.L."/>
            <person name="Williams K.H."/>
            <person name="Hubbard S.S."/>
            <person name="Banfield J.F."/>
        </authorList>
    </citation>
    <scope>NUCLEOTIDE SEQUENCE [LARGE SCALE GENOMIC DNA]</scope>
</reference>
<name>A0A1G2RDT9_9BACT</name>
<dbReference type="AlphaFoldDB" id="A0A1G2RDT9"/>
<evidence type="ECO:0000256" key="2">
    <source>
        <dbReference type="ARBA" id="ARBA00012814"/>
    </source>
</evidence>
<dbReference type="EMBL" id="MHUC01000013">
    <property type="protein sequence ID" value="OHA71015.1"/>
    <property type="molecule type" value="Genomic_DNA"/>
</dbReference>
<protein>
    <recommendedName>
        <fullName evidence="2">phenylalanine--tRNA ligase</fullName>
        <ecNumber evidence="2">6.1.1.20</ecNumber>
    </recommendedName>
    <alternativeName>
        <fullName evidence="9">Phenylalanyl-tRNA synthetase</fullName>
    </alternativeName>
</protein>
<evidence type="ECO:0000259" key="11">
    <source>
        <dbReference type="PROSITE" id="PS50862"/>
    </source>
</evidence>
<evidence type="ECO:0000256" key="8">
    <source>
        <dbReference type="ARBA" id="ARBA00023146"/>
    </source>
</evidence>
<keyword evidence="6" id="KW-0648">Protein biosynthesis</keyword>
<dbReference type="SUPFAM" id="SSF55681">
    <property type="entry name" value="Class II aaRS and biotin synthetases"/>
    <property type="match status" value="1"/>
</dbReference>
<dbReference type="SMART" id="SM00896">
    <property type="entry name" value="FDX-ACB"/>
    <property type="match status" value="1"/>
</dbReference>
<dbReference type="Pfam" id="PF01409">
    <property type="entry name" value="tRNA-synt_2d"/>
    <property type="match status" value="1"/>
</dbReference>
<dbReference type="PROSITE" id="PS50862">
    <property type="entry name" value="AA_TRNA_LIGASE_II"/>
    <property type="match status" value="1"/>
</dbReference>